<dbReference type="Proteomes" id="UP000061839">
    <property type="component" value="Chromosome"/>
</dbReference>
<dbReference type="Gene3D" id="3.30.160.660">
    <property type="match status" value="1"/>
</dbReference>
<keyword evidence="3" id="KW-1185">Reference proteome</keyword>
<dbReference type="Pfam" id="PF02624">
    <property type="entry name" value="YcaO"/>
    <property type="match status" value="1"/>
</dbReference>
<dbReference type="EMBL" id="CP011005">
    <property type="protein sequence ID" value="AJT41785.1"/>
    <property type="molecule type" value="Genomic_DNA"/>
</dbReference>
<dbReference type="RefSeq" id="WP_045075385.1">
    <property type="nucleotide sequence ID" value="NZ_CP011005.1"/>
</dbReference>
<evidence type="ECO:0000313" key="3">
    <source>
        <dbReference type="Proteomes" id="UP000061839"/>
    </source>
</evidence>
<dbReference type="OrthoDB" id="2379922at2"/>
<proteinExistence type="predicted"/>
<dbReference type="PROSITE" id="PS51664">
    <property type="entry name" value="YCAO"/>
    <property type="match status" value="1"/>
</dbReference>
<dbReference type="Gene3D" id="3.30.1330.230">
    <property type="match status" value="1"/>
</dbReference>
<reference evidence="2 3" key="1">
    <citation type="journal article" date="2015" name="Genome Announc.">
        <title>Complete Genome Sequencing of Protease-Producing Novel Arthrobacter sp. Strain IHBB 11108 Using PacBio Single-Molecule Real-Time Sequencing Technology.</title>
        <authorList>
            <person name="Kiran S."/>
            <person name="Swarnkar M.K."/>
            <person name="Pal M."/>
            <person name="Thakur R."/>
            <person name="Tewari R."/>
            <person name="Singh A.K."/>
            <person name="Gulati A."/>
        </authorList>
    </citation>
    <scope>NUCLEOTIDE SEQUENCE [LARGE SCALE GENOMIC DNA]</scope>
    <source>
        <strain evidence="2 3">IHBB 11108</strain>
    </source>
</reference>
<gene>
    <name evidence="2" type="ORF">UM93_10115</name>
</gene>
<dbReference type="Gene3D" id="3.30.40.250">
    <property type="match status" value="1"/>
</dbReference>
<protein>
    <recommendedName>
        <fullName evidence="1">YcaO domain-containing protein</fullName>
    </recommendedName>
</protein>
<evidence type="ECO:0000313" key="2">
    <source>
        <dbReference type="EMBL" id="AJT41785.1"/>
    </source>
</evidence>
<dbReference type="AlphaFoldDB" id="A0A0D4C053"/>
<evidence type="ECO:0000259" key="1">
    <source>
        <dbReference type="PROSITE" id="PS51664"/>
    </source>
</evidence>
<dbReference type="InterPro" id="IPR003776">
    <property type="entry name" value="YcaO-like_dom"/>
</dbReference>
<dbReference type="STRING" id="1618207.UM93_10115"/>
<feature type="domain" description="YcaO" evidence="1">
    <location>
        <begin position="59"/>
        <end position="400"/>
    </location>
</feature>
<dbReference type="PATRIC" id="fig|1618207.4.peg.2055"/>
<name>A0A0D4C053_9MICC</name>
<organism evidence="2 3">
    <name type="scientific">Psychromicrobium lacuslunae</name>
    <dbReference type="NCBI Taxonomy" id="1618207"/>
    <lineage>
        <taxon>Bacteria</taxon>
        <taxon>Bacillati</taxon>
        <taxon>Actinomycetota</taxon>
        <taxon>Actinomycetes</taxon>
        <taxon>Micrococcales</taxon>
        <taxon>Micrococcaceae</taxon>
        <taxon>Psychromicrobium</taxon>
    </lineage>
</organism>
<dbReference type="PANTHER" id="PTHR37809">
    <property type="entry name" value="RIBOSOMAL PROTEIN S12 METHYLTHIOTRANSFERASE ACCESSORY FACTOR YCAO"/>
    <property type="match status" value="1"/>
</dbReference>
<dbReference type="KEGG" id="ari:UM93_10115"/>
<dbReference type="HOGENOM" id="CLU_020793_2_1_11"/>
<sequence>MAQPSPLRAGLIGPDLGLIPAVRTLRVTPGSINAPALVVHPPRLPTLDGPVAAAPSATGFGLGAQKLFGSATGEFIERYSAGIVPPEFPSLAGADQIPAREFLQFTEQQYASESFPYRHPETLPEITYAPAYRAIDNSPVSVPADLSYLTPSSDQLWCTMTSNGLAAGRSFGMATRAAIFELIERDAFMRAWYQRIDAPQLRIPETIPQHFSAELKSICEQLRLLGVSISLVRYIGVAGIPVVLSTARSAEVGLAVGCAAKPTVQEAMVSAFIESVHTYNWARRVLHQEVSINSVDSLADHIALHAKVENRTYNEFLDSGPILSEKQFVSSPRYSLADAIKLTKEAGWDVYFADLRSPDVAANGWHVVRALSPQAATLDVEVPHLAQHPNAKHHIPHPFP</sequence>
<accession>A0A0D4C053</accession>
<dbReference type="PANTHER" id="PTHR37809:SF1">
    <property type="entry name" value="RIBOSOMAL PROTEIN S12 METHYLTHIOTRANSFERASE ACCESSORY FACTOR YCAO"/>
    <property type="match status" value="1"/>
</dbReference>